<evidence type="ECO:0000313" key="2">
    <source>
        <dbReference type="Proteomes" id="UP001434883"/>
    </source>
</evidence>
<reference evidence="1 2" key="1">
    <citation type="submission" date="2021-06" db="EMBL/GenBank/DDBJ databases">
        <authorList>
            <person name="Palmer J.M."/>
        </authorList>
    </citation>
    <scope>NUCLEOTIDE SEQUENCE [LARGE SCALE GENOMIC DNA]</scope>
    <source>
        <strain evidence="1 2">XC_2019</strain>
        <tissue evidence="1">Muscle</tissue>
    </source>
</reference>
<gene>
    <name evidence="1" type="ORF">XENOCAPTIV_008086</name>
</gene>
<name>A0ABV0QRX6_9TELE</name>
<accession>A0ABV0QRX6</accession>
<feature type="non-terminal residue" evidence="1">
    <location>
        <position position="1"/>
    </location>
</feature>
<organism evidence="1 2">
    <name type="scientific">Xenoophorus captivus</name>
    <dbReference type="NCBI Taxonomy" id="1517983"/>
    <lineage>
        <taxon>Eukaryota</taxon>
        <taxon>Metazoa</taxon>
        <taxon>Chordata</taxon>
        <taxon>Craniata</taxon>
        <taxon>Vertebrata</taxon>
        <taxon>Euteleostomi</taxon>
        <taxon>Actinopterygii</taxon>
        <taxon>Neopterygii</taxon>
        <taxon>Teleostei</taxon>
        <taxon>Neoteleostei</taxon>
        <taxon>Acanthomorphata</taxon>
        <taxon>Ovalentaria</taxon>
        <taxon>Atherinomorphae</taxon>
        <taxon>Cyprinodontiformes</taxon>
        <taxon>Goodeidae</taxon>
        <taxon>Xenoophorus</taxon>
    </lineage>
</organism>
<evidence type="ECO:0000313" key="1">
    <source>
        <dbReference type="EMBL" id="MEQ2198112.1"/>
    </source>
</evidence>
<dbReference type="Proteomes" id="UP001434883">
    <property type="component" value="Unassembled WGS sequence"/>
</dbReference>
<sequence>LIRTDPSGAGPTLKQRQQTGGFISSCRLSGVFLTGTNRFCWSDPSARVRVRACPCPRGDHSLPSDLPADPLIRVSSDESVLLVPPE</sequence>
<proteinExistence type="predicted"/>
<protein>
    <submittedName>
        <fullName evidence="1">Uncharacterized protein</fullName>
    </submittedName>
</protein>
<comment type="caution">
    <text evidence="1">The sequence shown here is derived from an EMBL/GenBank/DDBJ whole genome shotgun (WGS) entry which is preliminary data.</text>
</comment>
<dbReference type="EMBL" id="JAHRIN010018741">
    <property type="protein sequence ID" value="MEQ2198112.1"/>
    <property type="molecule type" value="Genomic_DNA"/>
</dbReference>
<keyword evidence="2" id="KW-1185">Reference proteome</keyword>